<dbReference type="SUPFAM" id="SSF81514">
    <property type="entry name" value="Subunit X (non-heme 7 kDa protein) of cytochrome bc1 complex (Ubiquinol-cytochrome c reductase)"/>
    <property type="match status" value="1"/>
</dbReference>
<dbReference type="PANTHER" id="PTHR12980">
    <property type="entry name" value="UBIQUINOL-CYTOCHROME C REDUCTASE COMPLEX, SUBUNIT X"/>
    <property type="match status" value="1"/>
</dbReference>
<dbReference type="InterPro" id="IPR036656">
    <property type="entry name" value="QCR9_sf"/>
</dbReference>
<organism evidence="11 12">
    <name type="scientific">Tetracentron sinense</name>
    <name type="common">Spur-leaf</name>
    <dbReference type="NCBI Taxonomy" id="13715"/>
    <lineage>
        <taxon>Eukaryota</taxon>
        <taxon>Viridiplantae</taxon>
        <taxon>Streptophyta</taxon>
        <taxon>Embryophyta</taxon>
        <taxon>Tracheophyta</taxon>
        <taxon>Spermatophyta</taxon>
        <taxon>Magnoliopsida</taxon>
        <taxon>Trochodendrales</taxon>
        <taxon>Trochodendraceae</taxon>
        <taxon>Tetracentron</taxon>
    </lineage>
</organism>
<proteinExistence type="inferred from homology"/>
<keyword evidence="5" id="KW-0812">Transmembrane</keyword>
<dbReference type="Gene3D" id="1.20.5.260">
    <property type="entry name" value="Cytochrome b-c1 complex subunit 9"/>
    <property type="match status" value="1"/>
</dbReference>
<evidence type="ECO:0000256" key="8">
    <source>
        <dbReference type="ARBA" id="ARBA00022989"/>
    </source>
</evidence>
<dbReference type="EMBL" id="JABCRI010000007">
    <property type="protein sequence ID" value="KAF8403289.1"/>
    <property type="molecule type" value="Genomic_DNA"/>
</dbReference>
<dbReference type="OrthoDB" id="44067at2759"/>
<keyword evidence="7" id="KW-0249">Electron transport</keyword>
<accession>A0A834Z956</accession>
<evidence type="ECO:0000256" key="6">
    <source>
        <dbReference type="ARBA" id="ARBA00022792"/>
    </source>
</evidence>
<dbReference type="GO" id="GO:0005743">
    <property type="term" value="C:mitochondrial inner membrane"/>
    <property type="evidence" value="ECO:0007669"/>
    <property type="project" value="UniProtKB-SubCell"/>
</dbReference>
<evidence type="ECO:0000256" key="3">
    <source>
        <dbReference type="ARBA" id="ARBA00022448"/>
    </source>
</evidence>
<keyword evidence="3" id="KW-0813">Transport</keyword>
<evidence type="ECO:0000256" key="10">
    <source>
        <dbReference type="ARBA" id="ARBA00023136"/>
    </source>
</evidence>
<keyword evidence="4" id="KW-0679">Respiratory chain</keyword>
<keyword evidence="10" id="KW-0472">Membrane</keyword>
<evidence type="ECO:0000256" key="7">
    <source>
        <dbReference type="ARBA" id="ARBA00022982"/>
    </source>
</evidence>
<dbReference type="AlphaFoldDB" id="A0A834Z956"/>
<evidence type="ECO:0000256" key="1">
    <source>
        <dbReference type="ARBA" id="ARBA00004434"/>
    </source>
</evidence>
<dbReference type="GO" id="GO:0006122">
    <property type="term" value="P:mitochondrial electron transport, ubiquinol to cytochrome c"/>
    <property type="evidence" value="ECO:0007669"/>
    <property type="project" value="InterPro"/>
</dbReference>
<evidence type="ECO:0000256" key="2">
    <source>
        <dbReference type="ARBA" id="ARBA00007856"/>
    </source>
</evidence>
<keyword evidence="9" id="KW-0496">Mitochondrion</keyword>
<sequence length="160" mass="18113">MDSTARRSGGGILEGLYRVIMRRNSVYVTFIVAGAFVGERVDAYKGSSLIDEVVFWLQMVDYGIHKLWEYNNVGDNRGALAGSPLHLDYENMLVEDPKSTMHVKEITKTEVHLAYLSGLRTFQYWDQGLLKNELSDLLSLTKFHNLGVELIVGISERNLD</sequence>
<evidence type="ECO:0000256" key="5">
    <source>
        <dbReference type="ARBA" id="ARBA00022692"/>
    </source>
</evidence>
<comment type="similarity">
    <text evidence="2">Belongs to the UQCR10/QCR9 family.</text>
</comment>
<dbReference type="Proteomes" id="UP000655225">
    <property type="component" value="Unassembled WGS sequence"/>
</dbReference>
<gene>
    <name evidence="11" type="ORF">HHK36_011391</name>
</gene>
<dbReference type="InterPro" id="IPR008027">
    <property type="entry name" value="QCR9"/>
</dbReference>
<comment type="subcellular location">
    <subcellularLocation>
        <location evidence="1">Mitochondrion inner membrane</location>
        <topology evidence="1">Single-pass membrane protein</topology>
    </subcellularLocation>
</comment>
<keyword evidence="12" id="KW-1185">Reference proteome</keyword>
<dbReference type="GO" id="GO:0045275">
    <property type="term" value="C:respiratory chain complex III"/>
    <property type="evidence" value="ECO:0007669"/>
    <property type="project" value="InterPro"/>
</dbReference>
<evidence type="ECO:0000313" key="11">
    <source>
        <dbReference type="EMBL" id="KAF8403289.1"/>
    </source>
</evidence>
<protein>
    <submittedName>
        <fullName evidence="11">Uncharacterized protein</fullName>
    </submittedName>
</protein>
<evidence type="ECO:0000313" key="12">
    <source>
        <dbReference type="Proteomes" id="UP000655225"/>
    </source>
</evidence>
<reference evidence="11 12" key="1">
    <citation type="submission" date="2020-04" db="EMBL/GenBank/DDBJ databases">
        <title>Plant Genome Project.</title>
        <authorList>
            <person name="Zhang R.-G."/>
        </authorList>
    </citation>
    <scope>NUCLEOTIDE SEQUENCE [LARGE SCALE GENOMIC DNA]</scope>
    <source>
        <strain evidence="11">YNK0</strain>
        <tissue evidence="11">Leaf</tissue>
    </source>
</reference>
<keyword evidence="6" id="KW-0999">Mitochondrion inner membrane</keyword>
<dbReference type="PANTHER" id="PTHR12980:SF0">
    <property type="entry name" value="CYTOCHROME B-C1 COMPLEX SUBUNIT 9"/>
    <property type="match status" value="1"/>
</dbReference>
<evidence type="ECO:0000256" key="4">
    <source>
        <dbReference type="ARBA" id="ARBA00022660"/>
    </source>
</evidence>
<comment type="caution">
    <text evidence="11">The sequence shown here is derived from an EMBL/GenBank/DDBJ whole genome shotgun (WGS) entry which is preliminary data.</text>
</comment>
<name>A0A834Z956_TETSI</name>
<keyword evidence="8" id="KW-1133">Transmembrane helix</keyword>
<dbReference type="Pfam" id="PF05365">
    <property type="entry name" value="UCR_UQCRX_QCR9"/>
    <property type="match status" value="1"/>
</dbReference>
<evidence type="ECO:0000256" key="9">
    <source>
        <dbReference type="ARBA" id="ARBA00023128"/>
    </source>
</evidence>